<dbReference type="GO" id="GO:0000271">
    <property type="term" value="P:polysaccharide biosynthetic process"/>
    <property type="evidence" value="ECO:0007669"/>
    <property type="project" value="TreeGrafter"/>
</dbReference>
<dbReference type="PANTHER" id="PTHR23028">
    <property type="entry name" value="ACETYLTRANSFERASE"/>
    <property type="match status" value="1"/>
</dbReference>
<evidence type="ECO:0000313" key="1">
    <source>
        <dbReference type="Proteomes" id="UP000095282"/>
    </source>
</evidence>
<protein>
    <submittedName>
        <fullName evidence="2">Acyl_transf_3 domain-containing protein</fullName>
    </submittedName>
</protein>
<dbReference type="InterPro" id="IPR050879">
    <property type="entry name" value="Acyltransferase_3"/>
</dbReference>
<evidence type="ECO:0000313" key="2">
    <source>
        <dbReference type="WBParaSite" id="Csp11.Scaffold629.g12728.t1"/>
    </source>
</evidence>
<dbReference type="AlphaFoldDB" id="A0A1I7TXA9"/>
<sequence length="95" mass="10558">MKSQLNKFLPNIRKKLYILDSFPRANAGYIASIPGDLKKGKKLEDVSVNKMSGNITPPSSKRLDLQGIRGLAILSVLGFHFYPSYFPNGYLGVDQ</sequence>
<organism evidence="1 2">
    <name type="scientific">Caenorhabditis tropicalis</name>
    <dbReference type="NCBI Taxonomy" id="1561998"/>
    <lineage>
        <taxon>Eukaryota</taxon>
        <taxon>Metazoa</taxon>
        <taxon>Ecdysozoa</taxon>
        <taxon>Nematoda</taxon>
        <taxon>Chromadorea</taxon>
        <taxon>Rhabditida</taxon>
        <taxon>Rhabditina</taxon>
        <taxon>Rhabditomorpha</taxon>
        <taxon>Rhabditoidea</taxon>
        <taxon>Rhabditidae</taxon>
        <taxon>Peloderinae</taxon>
        <taxon>Caenorhabditis</taxon>
    </lineage>
</organism>
<dbReference type="STRING" id="1561998.A0A1I7TXA9"/>
<dbReference type="PANTHER" id="PTHR23028:SF118">
    <property type="entry name" value="ACYL_TRANSF_3 DOMAIN-CONTAINING PROTEIN"/>
    <property type="match status" value="1"/>
</dbReference>
<dbReference type="WBParaSite" id="Csp11.Scaffold629.g12728.t1">
    <property type="protein sequence ID" value="Csp11.Scaffold629.g12728.t1"/>
    <property type="gene ID" value="Csp11.Scaffold629.g12728"/>
</dbReference>
<accession>A0A1I7TXA9</accession>
<proteinExistence type="predicted"/>
<reference evidence="2" key="1">
    <citation type="submission" date="2016-11" db="UniProtKB">
        <authorList>
            <consortium name="WormBaseParasite"/>
        </authorList>
    </citation>
    <scope>IDENTIFICATION</scope>
</reference>
<dbReference type="Proteomes" id="UP000095282">
    <property type="component" value="Unplaced"/>
</dbReference>
<dbReference type="GO" id="GO:0016020">
    <property type="term" value="C:membrane"/>
    <property type="evidence" value="ECO:0007669"/>
    <property type="project" value="TreeGrafter"/>
</dbReference>
<keyword evidence="1" id="KW-1185">Reference proteome</keyword>
<name>A0A1I7TXA9_9PELO</name>